<dbReference type="Proteomes" id="UP000038010">
    <property type="component" value="Unassembled WGS sequence"/>
</dbReference>
<dbReference type="Pfam" id="PF05179">
    <property type="entry name" value="CDC73_C"/>
    <property type="match status" value="1"/>
</dbReference>
<dbReference type="InterPro" id="IPR038103">
    <property type="entry name" value="CDC73_C_sf"/>
</dbReference>
<name>A0A0N1HVC5_9EURO</name>
<dbReference type="InterPro" id="IPR007852">
    <property type="entry name" value="Cdc73/Parafibromin"/>
</dbReference>
<evidence type="ECO:0000256" key="5">
    <source>
        <dbReference type="SAM" id="MobiDB-lite"/>
    </source>
</evidence>
<dbReference type="RefSeq" id="XP_018003648.1">
    <property type="nucleotide sequence ID" value="XM_018146563.1"/>
</dbReference>
<accession>A0A0N1HVC5</accession>
<dbReference type="GO" id="GO:0032968">
    <property type="term" value="P:positive regulation of transcription elongation by RNA polymerase II"/>
    <property type="evidence" value="ECO:0007669"/>
    <property type="project" value="TreeGrafter"/>
</dbReference>
<protein>
    <submittedName>
        <fullName evidence="7">Cell division control protein 73</fullName>
    </submittedName>
</protein>
<dbReference type="FunFam" id="3.40.50.11990:FF:000003">
    <property type="entry name" value="Pol II transcription elongation factor subunit Cdc73"/>
    <property type="match status" value="1"/>
</dbReference>
<keyword evidence="4" id="KW-0539">Nucleus</keyword>
<sequence length="421" mass="47361">MDALGLFRASLPGDKDASKVEPFPTTSSEPADAEAQRTELHEATHLYLPKPTPLCISLDSKTRFVLEGDEVDLRSVYLAWVHRELNIPDYLAKFTDLNAKLPADKQARQLSFVERIELVSWLEGSESSDLVKPLEITADSAAASGTVPVVAGTGAAVTQTSINGRPVKVIDARLQAIYNGERKMGDRNTILRGIKPTDFSHVRKYRDLFMPKKSKDPKSGQLPTRSIPPGMPNKGAVSAKRVDPIIMLSPSASSLLRMSNIKTFLDTGLFVPFSHPELANQGAANLLHLTRPLKQISEKPFRFILVDSPDQFKTEYWERVVAVFTTGQTWQFRGYKWREPQELFSHVLGIYVGERGLPVPSDVKSWGSNVKTFLVDRWDEKTHGVVDHDTRVARRWKDREVVEDLWRTIESSMKGKSLWKR</sequence>
<keyword evidence="7" id="KW-0132">Cell division</keyword>
<dbReference type="GO" id="GO:0000993">
    <property type="term" value="F:RNA polymerase II complex binding"/>
    <property type="evidence" value="ECO:0007669"/>
    <property type="project" value="TreeGrafter"/>
</dbReference>
<comment type="caution">
    <text evidence="7">The sequence shown here is derived from an EMBL/GenBank/DDBJ whole genome shotgun (WGS) entry which is preliminary data.</text>
</comment>
<evidence type="ECO:0000259" key="6">
    <source>
        <dbReference type="Pfam" id="PF05179"/>
    </source>
</evidence>
<evidence type="ECO:0000256" key="3">
    <source>
        <dbReference type="ARBA" id="ARBA00023163"/>
    </source>
</evidence>
<dbReference type="Gene3D" id="3.40.50.11990">
    <property type="entry name" value="RNA polymerase II accessory factor, Cdc73 C-terminal domain"/>
    <property type="match status" value="1"/>
</dbReference>
<dbReference type="InterPro" id="IPR031336">
    <property type="entry name" value="CDC73_C"/>
</dbReference>
<dbReference type="PANTHER" id="PTHR12466:SF8">
    <property type="entry name" value="PARAFIBROMIN"/>
    <property type="match status" value="1"/>
</dbReference>
<dbReference type="OrthoDB" id="2186602at2759"/>
<dbReference type="GO" id="GO:0016593">
    <property type="term" value="C:Cdc73/Paf1 complex"/>
    <property type="evidence" value="ECO:0007669"/>
    <property type="project" value="InterPro"/>
</dbReference>
<dbReference type="STRING" id="1664694.A0A0N1HVC5"/>
<keyword evidence="3" id="KW-0804">Transcription</keyword>
<keyword evidence="8" id="KW-1185">Reference proteome</keyword>
<reference evidence="7 8" key="1">
    <citation type="submission" date="2015-06" db="EMBL/GenBank/DDBJ databases">
        <title>Draft genome of the ant-associated black yeast Phialophora attae CBS 131958.</title>
        <authorList>
            <person name="Moreno L.F."/>
            <person name="Stielow B.J."/>
            <person name="de Hoog S."/>
            <person name="Vicente V.A."/>
            <person name="Weiss V.A."/>
            <person name="de Vries M."/>
            <person name="Cruz L.M."/>
            <person name="Souza E.M."/>
        </authorList>
    </citation>
    <scope>NUCLEOTIDE SEQUENCE [LARGE SCALE GENOMIC DNA]</scope>
    <source>
        <strain evidence="7 8">CBS 131958</strain>
    </source>
</reference>
<organism evidence="7 8">
    <name type="scientific">Cyphellophora attinorum</name>
    <dbReference type="NCBI Taxonomy" id="1664694"/>
    <lineage>
        <taxon>Eukaryota</taxon>
        <taxon>Fungi</taxon>
        <taxon>Dikarya</taxon>
        <taxon>Ascomycota</taxon>
        <taxon>Pezizomycotina</taxon>
        <taxon>Eurotiomycetes</taxon>
        <taxon>Chaetothyriomycetidae</taxon>
        <taxon>Chaetothyriales</taxon>
        <taxon>Cyphellophoraceae</taxon>
        <taxon>Cyphellophora</taxon>
    </lineage>
</organism>
<proteinExistence type="inferred from homology"/>
<evidence type="ECO:0000256" key="4">
    <source>
        <dbReference type="ARBA" id="ARBA00023242"/>
    </source>
</evidence>
<dbReference type="VEuPathDB" id="FungiDB:AB675_6284"/>
<comment type="subcellular location">
    <subcellularLocation>
        <location evidence="1">Nucleus</location>
    </subcellularLocation>
</comment>
<evidence type="ECO:0000313" key="7">
    <source>
        <dbReference type="EMBL" id="KPI43685.1"/>
    </source>
</evidence>
<evidence type="ECO:0000313" key="8">
    <source>
        <dbReference type="Proteomes" id="UP000038010"/>
    </source>
</evidence>
<feature type="region of interest" description="Disordered" evidence="5">
    <location>
        <begin position="9"/>
        <end position="37"/>
    </location>
</feature>
<dbReference type="AlphaFoldDB" id="A0A0N1HVC5"/>
<feature type="region of interest" description="Disordered" evidence="5">
    <location>
        <begin position="211"/>
        <end position="236"/>
    </location>
</feature>
<comment type="similarity">
    <text evidence="2">Belongs to the CDC73 family.</text>
</comment>
<dbReference type="GO" id="GO:0006368">
    <property type="term" value="P:transcription elongation by RNA polymerase II"/>
    <property type="evidence" value="ECO:0007669"/>
    <property type="project" value="InterPro"/>
</dbReference>
<dbReference type="GO" id="GO:0051301">
    <property type="term" value="P:cell division"/>
    <property type="evidence" value="ECO:0007669"/>
    <property type="project" value="UniProtKB-KW"/>
</dbReference>
<dbReference type="GeneID" id="28738443"/>
<evidence type="ECO:0000256" key="2">
    <source>
        <dbReference type="ARBA" id="ARBA00010427"/>
    </source>
</evidence>
<feature type="domain" description="Cell division control protein 73 C-terminal" evidence="6">
    <location>
        <begin position="241"/>
        <end position="411"/>
    </location>
</feature>
<gene>
    <name evidence="7" type="ORF">AB675_6284</name>
</gene>
<keyword evidence="7" id="KW-0131">Cell cycle</keyword>
<dbReference type="EMBL" id="LFJN01000004">
    <property type="protein sequence ID" value="KPI43685.1"/>
    <property type="molecule type" value="Genomic_DNA"/>
</dbReference>
<dbReference type="PANTHER" id="PTHR12466">
    <property type="entry name" value="CDC73 DOMAIN PROTEIN"/>
    <property type="match status" value="1"/>
</dbReference>
<evidence type="ECO:0000256" key="1">
    <source>
        <dbReference type="ARBA" id="ARBA00004123"/>
    </source>
</evidence>